<name>A0ABU7AGQ2_9TELE</name>
<sequence length="135" mass="15529">MLFSKYEMQKKNPQKTPSDIQCIHTHPLLSVYNLILPRHPLTFKKDKNMDEIWTELYTKMLVGTSRIFKLHQPTSSSAQEGVTAGIPMTSFRGNASPCWQEGLTLSTWIQSDYGLTVEYPPIESNHKVKYDLLLK</sequence>
<protein>
    <submittedName>
        <fullName evidence="1">Uncharacterized protein</fullName>
    </submittedName>
</protein>
<evidence type="ECO:0000313" key="2">
    <source>
        <dbReference type="Proteomes" id="UP001345963"/>
    </source>
</evidence>
<keyword evidence="2" id="KW-1185">Reference proteome</keyword>
<proteinExistence type="predicted"/>
<reference evidence="1 2" key="1">
    <citation type="submission" date="2021-07" db="EMBL/GenBank/DDBJ databases">
        <authorList>
            <person name="Palmer J.M."/>
        </authorList>
    </citation>
    <scope>NUCLEOTIDE SEQUENCE [LARGE SCALE GENOMIC DNA]</scope>
    <source>
        <strain evidence="1 2">AT_MEX2019</strain>
        <tissue evidence="1">Muscle</tissue>
    </source>
</reference>
<comment type="caution">
    <text evidence="1">The sequence shown here is derived from an EMBL/GenBank/DDBJ whole genome shotgun (WGS) entry which is preliminary data.</text>
</comment>
<dbReference type="EMBL" id="JAHUTI010014252">
    <property type="protein sequence ID" value="MED6237207.1"/>
    <property type="molecule type" value="Genomic_DNA"/>
</dbReference>
<gene>
    <name evidence="1" type="ORF">ATANTOWER_020742</name>
</gene>
<dbReference type="Proteomes" id="UP001345963">
    <property type="component" value="Unassembled WGS sequence"/>
</dbReference>
<accession>A0ABU7AGQ2</accession>
<organism evidence="1 2">
    <name type="scientific">Ataeniobius toweri</name>
    <dbReference type="NCBI Taxonomy" id="208326"/>
    <lineage>
        <taxon>Eukaryota</taxon>
        <taxon>Metazoa</taxon>
        <taxon>Chordata</taxon>
        <taxon>Craniata</taxon>
        <taxon>Vertebrata</taxon>
        <taxon>Euteleostomi</taxon>
        <taxon>Actinopterygii</taxon>
        <taxon>Neopterygii</taxon>
        <taxon>Teleostei</taxon>
        <taxon>Neoteleostei</taxon>
        <taxon>Acanthomorphata</taxon>
        <taxon>Ovalentaria</taxon>
        <taxon>Atherinomorphae</taxon>
        <taxon>Cyprinodontiformes</taxon>
        <taxon>Goodeidae</taxon>
        <taxon>Ataeniobius</taxon>
    </lineage>
</organism>
<evidence type="ECO:0000313" key="1">
    <source>
        <dbReference type="EMBL" id="MED6237207.1"/>
    </source>
</evidence>